<keyword evidence="2" id="KW-1185">Reference proteome</keyword>
<organism evidence="1 2">
    <name type="scientific">Humitalea rosea</name>
    <dbReference type="NCBI Taxonomy" id="990373"/>
    <lineage>
        <taxon>Bacteria</taxon>
        <taxon>Pseudomonadati</taxon>
        <taxon>Pseudomonadota</taxon>
        <taxon>Alphaproteobacteria</taxon>
        <taxon>Acetobacterales</taxon>
        <taxon>Roseomonadaceae</taxon>
        <taxon>Humitalea</taxon>
    </lineage>
</organism>
<evidence type="ECO:0000313" key="1">
    <source>
        <dbReference type="EMBL" id="PZW44929.1"/>
    </source>
</evidence>
<sequence length="1065" mass="111606">MLRLLMAVALLTGLGIAALAWRLGKEPIDLPWRAAALQQLLDEQAGTTRIRIGGMSIAWAGWREGHLSPLALRITEVEITDAAQHPLAAVPVVEVGVSLTALLRGDILPSSIDLDAPSVTLLRGADGVVALDMGGLLDGGAAPADASAPIHAKDALEDLLHPPPGTLLAELRRVRVRGGRVLVHDAVLGADWMVDRVMVTISRAATGTLGMEGAATLTLGKALLPLRLSGEHRPAMAGEAARGSLRLDLANIRPATLAANLPNRDTTLAQALHTALGTVDAPVSLGVTLRTEASQAPRFEARVELGAGTLGAATGPRASIAGAEAVLSGTAERIELSRATLRLAAVVREAGAATAPAPVLALSGSGWRDGEGLRAAVDLRLDRVEVGDLAGYWPPGLGRGARDWVLENVSAGTATDGRWRIEASASPSLSGLEVTSVSGTLSLSDTTVHWLRPMPPVGRAHGTITFGKDEVLVQAEGMQGGIEVRDVSARFFALTQPQELAEIQVRSAGAIPDLLALIRHPRLKLFDRRPLELSQPGGRAEAAVTITFPLISNLPVERVDVHATARLTQVRLADVLLGRGIERGTFDLTVNTETLRATGTATIAGIVARTIVEMDFRNGPGSQVIERERIEARGEARLLAGLGLDVSAVADGPVRVEAVREQRRDGQGRVTLNADLAETRLFAEPLAWDKPSGAAASLEAVLRLAGKDLTAIESFRLTAPALSARGRVGFGNGGRLDRIEVTEAALHGGRFAADLRPPAGAGQPWRVRLSGASFDMGPMLLQPESATRTTAATDPPLQLELRLARLLLGPERWVADVSGEVRLDAEGAVQQAHVTGAVPARTAVLGGPQGSGAGTFEATVTPDREGRALRLIATNAGGLLRALDVLESLEGGRLSVTGRWQWGGLLSGDATMEDFAMHGVPGFGKVLQALTLYGLVDALQSSGLHFDRLVAPFTFRAGQLTVREARAYSSSLGITARGWVDRRRQRLDLQGTIVPAYIINSLLGNLPLIGRLFSLESGGGLFAATFGMTGSLADPQVSVNPLAALTPGFLRGIFGTAPQPAPANP</sequence>
<dbReference type="RefSeq" id="WP_111398645.1">
    <property type="nucleotide sequence ID" value="NZ_QKYU01000013.1"/>
</dbReference>
<dbReference type="Proteomes" id="UP000249688">
    <property type="component" value="Unassembled WGS sequence"/>
</dbReference>
<dbReference type="EMBL" id="QKYU01000013">
    <property type="protein sequence ID" value="PZW44929.1"/>
    <property type="molecule type" value="Genomic_DNA"/>
</dbReference>
<gene>
    <name evidence="1" type="ORF">C8P66_11396</name>
</gene>
<dbReference type="AlphaFoldDB" id="A0A2W7IEN8"/>
<evidence type="ECO:0000313" key="2">
    <source>
        <dbReference type="Proteomes" id="UP000249688"/>
    </source>
</evidence>
<proteinExistence type="predicted"/>
<dbReference type="OrthoDB" id="7161641at2"/>
<name>A0A2W7IEN8_9PROT</name>
<accession>A0A2W7IEN8</accession>
<comment type="caution">
    <text evidence="1">The sequence shown here is derived from an EMBL/GenBank/DDBJ whole genome shotgun (WGS) entry which is preliminary data.</text>
</comment>
<protein>
    <submittedName>
        <fullName evidence="1">Uncharacterized protein DUF3971</fullName>
    </submittedName>
</protein>
<reference evidence="1 2" key="1">
    <citation type="submission" date="2018-06" db="EMBL/GenBank/DDBJ databases">
        <title>Genomic Encyclopedia of Archaeal and Bacterial Type Strains, Phase II (KMG-II): from individual species to whole genera.</title>
        <authorList>
            <person name="Goeker M."/>
        </authorList>
    </citation>
    <scope>NUCLEOTIDE SEQUENCE [LARGE SCALE GENOMIC DNA]</scope>
    <source>
        <strain evidence="1 2">DSM 24525</strain>
    </source>
</reference>